<name>A0A4Y2N6R6_ARAVE</name>
<gene>
    <name evidence="1" type="ORF">AVEN_119938_1</name>
</gene>
<protein>
    <submittedName>
        <fullName evidence="1">Uncharacterized protein</fullName>
    </submittedName>
</protein>
<sequence>MVLSNDQQYLYDICLAISRSEYYSDLALRKPAPVAHFRRLTTAGRILRLYVTTDKPIGNLIILATYIMKWLKFETPTPKVPGSNLRFATVVTRKNTQRLLSVPLLDGSTKKSHQFHLPLHPTDGSTSTSTPISPKFKVYDHFIAQSLHMPAHTQMGGNNLRICTQRNYRFLDIQIISNKLGVAPVFHRAVPSYSDVYKSVSASGHSFCLVVEIRASEPKDTRFQSSYCHKVERFAL</sequence>
<dbReference type="PANTHER" id="PTHR46409:SF1">
    <property type="entry name" value="HTH PSQ-TYPE DOMAIN-CONTAINING PROTEIN"/>
    <property type="match status" value="1"/>
</dbReference>
<dbReference type="Proteomes" id="UP000499080">
    <property type="component" value="Unassembled WGS sequence"/>
</dbReference>
<comment type="caution">
    <text evidence="1">The sequence shown here is derived from an EMBL/GenBank/DDBJ whole genome shotgun (WGS) entry which is preliminary data.</text>
</comment>
<dbReference type="PANTHER" id="PTHR46409">
    <property type="entry name" value="HTH PSQ-TYPE DOMAIN-CONTAINING PROTEIN"/>
    <property type="match status" value="1"/>
</dbReference>
<reference evidence="1 2" key="1">
    <citation type="journal article" date="2019" name="Sci. Rep.">
        <title>Orb-weaving spider Araneus ventricosus genome elucidates the spidroin gene catalogue.</title>
        <authorList>
            <person name="Kono N."/>
            <person name="Nakamura H."/>
            <person name="Ohtoshi R."/>
            <person name="Moran D.A.P."/>
            <person name="Shinohara A."/>
            <person name="Yoshida Y."/>
            <person name="Fujiwara M."/>
            <person name="Mori M."/>
            <person name="Tomita M."/>
            <person name="Arakawa K."/>
        </authorList>
    </citation>
    <scope>NUCLEOTIDE SEQUENCE [LARGE SCALE GENOMIC DNA]</scope>
</reference>
<organism evidence="1 2">
    <name type="scientific">Araneus ventricosus</name>
    <name type="common">Orbweaver spider</name>
    <name type="synonym">Epeira ventricosa</name>
    <dbReference type="NCBI Taxonomy" id="182803"/>
    <lineage>
        <taxon>Eukaryota</taxon>
        <taxon>Metazoa</taxon>
        <taxon>Ecdysozoa</taxon>
        <taxon>Arthropoda</taxon>
        <taxon>Chelicerata</taxon>
        <taxon>Arachnida</taxon>
        <taxon>Araneae</taxon>
        <taxon>Araneomorphae</taxon>
        <taxon>Entelegynae</taxon>
        <taxon>Araneoidea</taxon>
        <taxon>Araneidae</taxon>
        <taxon>Araneus</taxon>
    </lineage>
</organism>
<keyword evidence="2" id="KW-1185">Reference proteome</keyword>
<dbReference type="AlphaFoldDB" id="A0A4Y2N6R6"/>
<evidence type="ECO:0000313" key="1">
    <source>
        <dbReference type="EMBL" id="GBN34314.1"/>
    </source>
</evidence>
<dbReference type="EMBL" id="BGPR01008513">
    <property type="protein sequence ID" value="GBN34314.1"/>
    <property type="molecule type" value="Genomic_DNA"/>
</dbReference>
<accession>A0A4Y2N6R6</accession>
<proteinExistence type="predicted"/>
<evidence type="ECO:0000313" key="2">
    <source>
        <dbReference type="Proteomes" id="UP000499080"/>
    </source>
</evidence>